<evidence type="ECO:0000313" key="1">
    <source>
        <dbReference type="EMBL" id="GJS93138.1"/>
    </source>
</evidence>
<accession>A0ABQ4ZWD4</accession>
<protein>
    <submittedName>
        <fullName evidence="1">Uncharacterized protein</fullName>
    </submittedName>
</protein>
<reference evidence="1" key="2">
    <citation type="submission" date="2022-01" db="EMBL/GenBank/DDBJ databases">
        <authorList>
            <person name="Yamashiro T."/>
            <person name="Shiraishi A."/>
            <person name="Satake H."/>
            <person name="Nakayama K."/>
        </authorList>
    </citation>
    <scope>NUCLEOTIDE SEQUENCE</scope>
</reference>
<dbReference type="Proteomes" id="UP001151760">
    <property type="component" value="Unassembled WGS sequence"/>
</dbReference>
<evidence type="ECO:0000313" key="2">
    <source>
        <dbReference type="Proteomes" id="UP001151760"/>
    </source>
</evidence>
<comment type="caution">
    <text evidence="1">The sequence shown here is derived from an EMBL/GenBank/DDBJ whole genome shotgun (WGS) entry which is preliminary data.</text>
</comment>
<keyword evidence="2" id="KW-1185">Reference proteome</keyword>
<organism evidence="1 2">
    <name type="scientific">Tanacetum coccineum</name>
    <dbReference type="NCBI Taxonomy" id="301880"/>
    <lineage>
        <taxon>Eukaryota</taxon>
        <taxon>Viridiplantae</taxon>
        <taxon>Streptophyta</taxon>
        <taxon>Embryophyta</taxon>
        <taxon>Tracheophyta</taxon>
        <taxon>Spermatophyta</taxon>
        <taxon>Magnoliopsida</taxon>
        <taxon>eudicotyledons</taxon>
        <taxon>Gunneridae</taxon>
        <taxon>Pentapetalae</taxon>
        <taxon>asterids</taxon>
        <taxon>campanulids</taxon>
        <taxon>Asterales</taxon>
        <taxon>Asteraceae</taxon>
        <taxon>Asteroideae</taxon>
        <taxon>Anthemideae</taxon>
        <taxon>Anthemidinae</taxon>
        <taxon>Tanacetum</taxon>
    </lineage>
</organism>
<reference evidence="1" key="1">
    <citation type="journal article" date="2022" name="Int. J. Mol. Sci.">
        <title>Draft Genome of Tanacetum Coccineum: Genomic Comparison of Closely Related Tanacetum-Family Plants.</title>
        <authorList>
            <person name="Yamashiro T."/>
            <person name="Shiraishi A."/>
            <person name="Nakayama K."/>
            <person name="Satake H."/>
        </authorList>
    </citation>
    <scope>NUCLEOTIDE SEQUENCE</scope>
</reference>
<gene>
    <name evidence="1" type="ORF">Tco_0800106</name>
</gene>
<proteinExistence type="predicted"/>
<sequence>METRVMEKTSYLTTTTLITTTDKHGVPPTKRLFRVAMLDPSQGFIDPWGKFMEIWNYQDRSLLALRPSRHCAQARSEEGMPFHTQSCKEYTDGIHFKPRFDTSTCPTLYVGDKAVGEDDVSAKTAHMAKSACIAHKFKGSPSLEQSDWSFPDYGSFSVSTPRRIWKRETEGLVFGTGANHRSNTGLKNWRLLFGSGPTGGWTGVQYFVEQEIALGPLSPPCYFASLLKTVPDPEVEAVTLVCLRNGGLISWRLINLGSMKLILTEIGLVKISTSVLVEIALPVLVKVIPPIEIVSIISLRVLNGWKTWRSKYDIVQELGDGAKRFICLRACSENILSSSTSDETA</sequence>
<dbReference type="EMBL" id="BQNB010011634">
    <property type="protein sequence ID" value="GJS93138.1"/>
    <property type="molecule type" value="Genomic_DNA"/>
</dbReference>
<name>A0ABQ4ZWD4_9ASTR</name>